<evidence type="ECO:0008006" key="3">
    <source>
        <dbReference type="Google" id="ProtNLM"/>
    </source>
</evidence>
<dbReference type="Pfam" id="PF14356">
    <property type="entry name" value="DUF4403"/>
    <property type="match status" value="1"/>
</dbReference>
<dbReference type="InterPro" id="IPR025515">
    <property type="entry name" value="DUF4403"/>
</dbReference>
<reference key="2">
    <citation type="submission" date="2011-04" db="EMBL/GenBank/DDBJ databases">
        <title>Complete sequence of chromosome of Haliscomenobacter hydrossis DSM 1100.</title>
        <authorList>
            <consortium name="US DOE Joint Genome Institute (JGI-PGF)"/>
            <person name="Lucas S."/>
            <person name="Han J."/>
            <person name="Lapidus A."/>
            <person name="Bruce D."/>
            <person name="Goodwin L."/>
            <person name="Pitluck S."/>
            <person name="Peters L."/>
            <person name="Kyrpides N."/>
            <person name="Mavromatis K."/>
            <person name="Ivanova N."/>
            <person name="Ovchinnikova G."/>
            <person name="Pagani I."/>
            <person name="Daligault H."/>
            <person name="Detter J.C."/>
            <person name="Han C."/>
            <person name="Land M."/>
            <person name="Hauser L."/>
            <person name="Markowitz V."/>
            <person name="Cheng J.-F."/>
            <person name="Hugenholtz P."/>
            <person name="Woyke T."/>
            <person name="Wu D."/>
            <person name="Verbarg S."/>
            <person name="Frueling A."/>
            <person name="Brambilla E."/>
            <person name="Klenk H.-P."/>
            <person name="Eisen J.A."/>
        </authorList>
    </citation>
    <scope>NUCLEOTIDE SEQUENCE</scope>
    <source>
        <strain>DSM 1100</strain>
    </source>
</reference>
<dbReference type="KEGG" id="hhy:Halhy_0081"/>
<organism evidence="1 2">
    <name type="scientific">Haliscomenobacter hydrossis (strain ATCC 27775 / DSM 1100 / LMG 10767 / O)</name>
    <dbReference type="NCBI Taxonomy" id="760192"/>
    <lineage>
        <taxon>Bacteria</taxon>
        <taxon>Pseudomonadati</taxon>
        <taxon>Bacteroidota</taxon>
        <taxon>Saprospiria</taxon>
        <taxon>Saprospirales</taxon>
        <taxon>Haliscomenobacteraceae</taxon>
        <taxon>Haliscomenobacter</taxon>
    </lineage>
</organism>
<proteinExistence type="predicted"/>
<accession>F4KSN0</accession>
<evidence type="ECO:0000313" key="1">
    <source>
        <dbReference type="EMBL" id="AEE47994.1"/>
    </source>
</evidence>
<sequence length="457" mass="51275">MRSLERLSMLILLASLLACQTQRKIEPPMAIYASEPEEKRSVLHIPIELKISDLEETLNNELQGVLFNDNSFDDGDNMKIKATKLNKIGFKADNTSISFALPLALSIQYNGGIFGTLDATGDISLDLKTEYSIQPDWSIVTKTEISSYRWLRRPTLQMGSINVPIGSLVDLVLNKTRKSIGREIDDVVKDYLGLSRVIQDTWDMMFQPLLVSPEYSAWLQVNPTSIGMTPVGIVNNALSTTIVIEARPLVNIGPRPEDKEAMQLPPLTMYTALAPGMEMYLNTTIAWEEAEKIAKQYVLGETYSSGKRKVTVQDLKLYGTNESKVVVNTRLTGSYNGSIYLNGSPEYDLSANKIKIKDLDFTLDTKNVLMKGGAWMLRSTIKNRIQDNMNFLLKYNLEEMKNMLQAELNNYRLGSGLRMSGNIDRLEIGKLRLGPNGFNIGIEILGNLKVMVEEKKK</sequence>
<dbReference type="AlphaFoldDB" id="F4KSN0"/>
<dbReference type="RefSeq" id="WP_013762558.1">
    <property type="nucleotide sequence ID" value="NC_015510.1"/>
</dbReference>
<dbReference type="eggNOG" id="ENOG502ZAFW">
    <property type="taxonomic scope" value="Bacteria"/>
</dbReference>
<reference evidence="1 2" key="1">
    <citation type="journal article" date="2011" name="Stand. Genomic Sci.">
        <title>Complete genome sequence of Haliscomenobacter hydrossis type strain (O).</title>
        <authorList>
            <consortium name="US DOE Joint Genome Institute (JGI-PGF)"/>
            <person name="Daligault H."/>
            <person name="Lapidus A."/>
            <person name="Zeytun A."/>
            <person name="Nolan M."/>
            <person name="Lucas S."/>
            <person name="Del Rio T.G."/>
            <person name="Tice H."/>
            <person name="Cheng J.F."/>
            <person name="Tapia R."/>
            <person name="Han C."/>
            <person name="Goodwin L."/>
            <person name="Pitluck S."/>
            <person name="Liolios K."/>
            <person name="Pagani I."/>
            <person name="Ivanova N."/>
            <person name="Huntemann M."/>
            <person name="Mavromatis K."/>
            <person name="Mikhailova N."/>
            <person name="Pati A."/>
            <person name="Chen A."/>
            <person name="Palaniappan K."/>
            <person name="Land M."/>
            <person name="Hauser L."/>
            <person name="Brambilla E.M."/>
            <person name="Rohde M."/>
            <person name="Verbarg S."/>
            <person name="Goker M."/>
            <person name="Bristow J."/>
            <person name="Eisen J.A."/>
            <person name="Markowitz V."/>
            <person name="Hugenholtz P."/>
            <person name="Kyrpides N.C."/>
            <person name="Klenk H.P."/>
            <person name="Woyke T."/>
        </authorList>
    </citation>
    <scope>NUCLEOTIDE SEQUENCE [LARGE SCALE GENOMIC DNA]</scope>
    <source>
        <strain evidence="2">ATCC 27775 / DSM 1100 / LMG 10767 / O</strain>
    </source>
</reference>
<dbReference type="EMBL" id="CP002691">
    <property type="protein sequence ID" value="AEE47994.1"/>
    <property type="molecule type" value="Genomic_DNA"/>
</dbReference>
<dbReference type="OrthoDB" id="617059at2"/>
<name>F4KSN0_HALH1</name>
<protein>
    <recommendedName>
        <fullName evidence="3">DUF4403 family protein</fullName>
    </recommendedName>
</protein>
<dbReference type="PROSITE" id="PS51257">
    <property type="entry name" value="PROKAR_LIPOPROTEIN"/>
    <property type="match status" value="1"/>
</dbReference>
<evidence type="ECO:0000313" key="2">
    <source>
        <dbReference type="Proteomes" id="UP000008461"/>
    </source>
</evidence>
<keyword evidence="2" id="KW-1185">Reference proteome</keyword>
<dbReference type="HOGENOM" id="CLU_047106_0_0_10"/>
<dbReference type="STRING" id="760192.Halhy_0081"/>
<gene>
    <name evidence="1" type="ordered locus">Halhy_0081</name>
</gene>
<dbReference type="Proteomes" id="UP000008461">
    <property type="component" value="Chromosome"/>
</dbReference>